<feature type="compositionally biased region" description="Pro residues" evidence="1">
    <location>
        <begin position="328"/>
        <end position="340"/>
    </location>
</feature>
<evidence type="ECO:0000256" key="1">
    <source>
        <dbReference type="SAM" id="MobiDB-lite"/>
    </source>
</evidence>
<dbReference type="OrthoDB" id="3640at2759"/>
<feature type="region of interest" description="Disordered" evidence="1">
    <location>
        <begin position="196"/>
        <end position="309"/>
    </location>
</feature>
<gene>
    <name evidence="2" type="ORF">BMF94_0564</name>
</gene>
<feature type="region of interest" description="Disordered" evidence="1">
    <location>
        <begin position="321"/>
        <end position="368"/>
    </location>
</feature>
<feature type="compositionally biased region" description="Basic and acidic residues" evidence="1">
    <location>
        <begin position="40"/>
        <end position="49"/>
    </location>
</feature>
<accession>A0A2S5BHX4</accession>
<evidence type="ECO:0000313" key="3">
    <source>
        <dbReference type="Proteomes" id="UP000237144"/>
    </source>
</evidence>
<reference evidence="2 3" key="1">
    <citation type="journal article" date="2018" name="Front. Microbiol.">
        <title>Prospects for Fungal Bioremediation of Acidic Radioactive Waste Sites: Characterization and Genome Sequence of Rhodotorula taiwanensis MD1149.</title>
        <authorList>
            <person name="Tkavc R."/>
            <person name="Matrosova V.Y."/>
            <person name="Grichenko O.E."/>
            <person name="Gostincar C."/>
            <person name="Volpe R.P."/>
            <person name="Klimenkova P."/>
            <person name="Gaidamakova E.K."/>
            <person name="Zhou C.E."/>
            <person name="Stewart B.J."/>
            <person name="Lyman M.G."/>
            <person name="Malfatti S.A."/>
            <person name="Rubinfeld B."/>
            <person name="Courtot M."/>
            <person name="Singh J."/>
            <person name="Dalgard C.L."/>
            <person name="Hamilton T."/>
            <person name="Frey K.G."/>
            <person name="Gunde-Cimerman N."/>
            <person name="Dugan L."/>
            <person name="Daly M.J."/>
        </authorList>
    </citation>
    <scope>NUCLEOTIDE SEQUENCE [LARGE SCALE GENOMIC DNA]</scope>
    <source>
        <strain evidence="2 3">MD1149</strain>
    </source>
</reference>
<dbReference type="Proteomes" id="UP000237144">
    <property type="component" value="Unassembled WGS sequence"/>
</dbReference>
<keyword evidence="3" id="KW-1185">Reference proteome</keyword>
<organism evidence="2 3">
    <name type="scientific">Rhodotorula taiwanensis</name>
    <dbReference type="NCBI Taxonomy" id="741276"/>
    <lineage>
        <taxon>Eukaryota</taxon>
        <taxon>Fungi</taxon>
        <taxon>Dikarya</taxon>
        <taxon>Basidiomycota</taxon>
        <taxon>Pucciniomycotina</taxon>
        <taxon>Microbotryomycetes</taxon>
        <taxon>Sporidiobolales</taxon>
        <taxon>Sporidiobolaceae</taxon>
        <taxon>Rhodotorula</taxon>
    </lineage>
</organism>
<feature type="region of interest" description="Disordered" evidence="1">
    <location>
        <begin position="1"/>
        <end position="50"/>
    </location>
</feature>
<comment type="caution">
    <text evidence="2">The sequence shown here is derived from an EMBL/GenBank/DDBJ whole genome shotgun (WGS) entry which is preliminary data.</text>
</comment>
<dbReference type="Gene3D" id="1.20.58.80">
    <property type="entry name" value="Phosphotransferase system, lactose/cellobiose-type IIA subunit"/>
    <property type="match status" value="1"/>
</dbReference>
<sequence>MASALLRRLRKRPDAAPVANASSPTPGAAPMKPPPSPTARELDHDEDVLRGAPPRSYAQLVDAAEELVAASWDPSLPVRYWLNAARELQLEAEKSASQSDPETAFIRAETVLKLLRDVLPRHHRGWQSLALEERSVVEHVLRAITPLHSSLRAFLLSRTSRYNARVTSDLSTSASPALMLRNTISAASDAYVDSTARGYSPAPSTSTSAARTSTGPPRVNKLRSAHVASTPTDNVGAATAALPAPGEEDDASPSLYANDPLTSRQDGRRIPRLAETLYPAVPPLPARPMSNVASGPLPLPGEGDSDDDVAHLRSLEPTTAPLFVPQAYPTPPIPPTPPPSVLRRLAASTQPSPPKFPSPSTRDGHGQVTMPPPAHETVGTIAPAPDLAESLEPLRKVLLPLQLVRTFVDEIAVVNTRNAIETCGLLLGVQLSPTAAIKSYPRVKYATGGIESLLS</sequence>
<dbReference type="EMBL" id="PJQD01000005">
    <property type="protein sequence ID" value="POY76367.1"/>
    <property type="molecule type" value="Genomic_DNA"/>
</dbReference>
<dbReference type="AlphaFoldDB" id="A0A2S5BHX4"/>
<evidence type="ECO:0000313" key="2">
    <source>
        <dbReference type="EMBL" id="POY76367.1"/>
    </source>
</evidence>
<proteinExistence type="predicted"/>
<name>A0A2S5BHX4_9BASI</name>
<feature type="compositionally biased region" description="Low complexity" evidence="1">
    <location>
        <begin position="200"/>
        <end position="217"/>
    </location>
</feature>
<protein>
    <submittedName>
        <fullName evidence="2">Uncharacterized protein</fullName>
    </submittedName>
</protein>